<dbReference type="Proteomes" id="UP001271723">
    <property type="component" value="Unassembled WGS sequence"/>
</dbReference>
<dbReference type="InterPro" id="IPR002397">
    <property type="entry name" value="Cyt_P450_B"/>
</dbReference>
<accession>A0ABU4KZG8</accession>
<dbReference type="PANTHER" id="PTHR46696:SF1">
    <property type="entry name" value="CYTOCHROME P450 YJIB-RELATED"/>
    <property type="match status" value="1"/>
</dbReference>
<reference evidence="3 4" key="1">
    <citation type="journal article" date="2023" name="Microb. Genom.">
        <title>Mesoterricola silvestris gen. nov., sp. nov., Mesoterricola sediminis sp. nov., Geothrix oryzae sp. nov., Geothrix edaphica sp. nov., Geothrix rubra sp. nov., and Geothrix limicola sp. nov., six novel members of Acidobacteriota isolated from soils.</title>
        <authorList>
            <person name="Weisberg A.J."/>
            <person name="Pearce E."/>
            <person name="Kramer C.G."/>
            <person name="Chang J.H."/>
            <person name="Clarke C.R."/>
        </authorList>
    </citation>
    <scope>NUCLEOTIDE SEQUENCE [LARGE SCALE GENOMIC DNA]</scope>
    <source>
        <strain evidence="3 4">NRRL_B-2795</strain>
    </source>
</reference>
<evidence type="ECO:0000313" key="4">
    <source>
        <dbReference type="Proteomes" id="UP001271723"/>
    </source>
</evidence>
<dbReference type="RefSeq" id="WP_179203456.1">
    <property type="nucleotide sequence ID" value="NZ_JAGJBZ010000006.1"/>
</dbReference>
<dbReference type="SUPFAM" id="SSF48264">
    <property type="entry name" value="Cytochrome P450"/>
    <property type="match status" value="1"/>
</dbReference>
<dbReference type="InterPro" id="IPR017972">
    <property type="entry name" value="Cyt_P450_CS"/>
</dbReference>
<dbReference type="PRINTS" id="PR00359">
    <property type="entry name" value="BP450"/>
</dbReference>
<comment type="similarity">
    <text evidence="1 2">Belongs to the cytochrome P450 family.</text>
</comment>
<keyword evidence="2" id="KW-0408">Iron</keyword>
<dbReference type="CDD" id="cd11029">
    <property type="entry name" value="CYP107-like"/>
    <property type="match status" value="1"/>
</dbReference>
<gene>
    <name evidence="3" type="ORF">PV517_08470</name>
</gene>
<sequence>MSQEVLSLTSKFVSTPGGFTALREQAPLVRVTLPDVETPVWLVTRYADAKAALTDPRFVRDSAKLPGQDGPSIADQMIEAYGLPAEYRDYLGILVLADGDDHTRMRTLITRAFTARRINALRPKIEKITADLYAEMAARGESDLLENLSHPLAGFGVCELIGVDAADQPQICAWIRDYISGDPERFIPALKGMVEHCKRLIEERTAAPSDDLISELIRVSQEEGDFGETEIVAVFLLLINTGIMPPAHFIADAILALLDHPDQLARLREEPELLAGRAVPELLRFTTPVPIGAPLYATEDMEFAGMPVRRGEAVTTALLGVNHDPQEFPDGADKLDIGRELGRGVGHMAFGHGPHFCIGAALARLQAEVVLDTLFVRNDGLTLAVDREALEYVAMPGDGIHLVSLPVRL</sequence>
<dbReference type="InterPro" id="IPR001128">
    <property type="entry name" value="Cyt_P450"/>
</dbReference>
<comment type="caution">
    <text evidence="3">The sequence shown here is derived from an EMBL/GenBank/DDBJ whole genome shotgun (WGS) entry which is preliminary data.</text>
</comment>
<keyword evidence="2" id="KW-0479">Metal-binding</keyword>
<keyword evidence="2" id="KW-0349">Heme</keyword>
<dbReference type="InterPro" id="IPR036396">
    <property type="entry name" value="Cyt_P450_sf"/>
</dbReference>
<dbReference type="EMBL" id="JARAVY010000003">
    <property type="protein sequence ID" value="MDX2908733.1"/>
    <property type="molecule type" value="Genomic_DNA"/>
</dbReference>
<proteinExistence type="inferred from homology"/>
<evidence type="ECO:0000256" key="1">
    <source>
        <dbReference type="ARBA" id="ARBA00010617"/>
    </source>
</evidence>
<dbReference type="PROSITE" id="PS00086">
    <property type="entry name" value="CYTOCHROME_P450"/>
    <property type="match status" value="1"/>
</dbReference>
<keyword evidence="4" id="KW-1185">Reference proteome</keyword>
<evidence type="ECO:0000256" key="2">
    <source>
        <dbReference type="RuleBase" id="RU000461"/>
    </source>
</evidence>
<evidence type="ECO:0000313" key="3">
    <source>
        <dbReference type="EMBL" id="MDX2908733.1"/>
    </source>
</evidence>
<keyword evidence="2" id="KW-0560">Oxidoreductase</keyword>
<organism evidence="3 4">
    <name type="scientific">Streptomyces griseiscabiei</name>
    <dbReference type="NCBI Taxonomy" id="2993540"/>
    <lineage>
        <taxon>Bacteria</taxon>
        <taxon>Bacillati</taxon>
        <taxon>Actinomycetota</taxon>
        <taxon>Actinomycetes</taxon>
        <taxon>Kitasatosporales</taxon>
        <taxon>Streptomycetaceae</taxon>
        <taxon>Streptomyces</taxon>
    </lineage>
</organism>
<name>A0ABU4KZG8_9ACTN</name>
<dbReference type="Gene3D" id="1.10.630.10">
    <property type="entry name" value="Cytochrome P450"/>
    <property type="match status" value="1"/>
</dbReference>
<protein>
    <submittedName>
        <fullName evidence="3">Cytochrome P450</fullName>
    </submittedName>
</protein>
<dbReference type="PANTHER" id="PTHR46696">
    <property type="entry name" value="P450, PUTATIVE (EUROFUNG)-RELATED"/>
    <property type="match status" value="1"/>
</dbReference>
<dbReference type="Pfam" id="PF00067">
    <property type="entry name" value="p450"/>
    <property type="match status" value="1"/>
</dbReference>
<keyword evidence="2" id="KW-0503">Monooxygenase</keyword>